<evidence type="ECO:0000256" key="4">
    <source>
        <dbReference type="ARBA" id="ARBA00023242"/>
    </source>
</evidence>
<evidence type="ECO:0000256" key="3">
    <source>
        <dbReference type="ARBA" id="ARBA00023163"/>
    </source>
</evidence>
<dbReference type="SUPFAM" id="SSF101941">
    <property type="entry name" value="NAC domain"/>
    <property type="match status" value="1"/>
</dbReference>
<dbReference type="EMBL" id="JAKOGI010000010">
    <property type="protein sequence ID" value="KAJ8451331.1"/>
    <property type="molecule type" value="Genomic_DNA"/>
</dbReference>
<protein>
    <recommendedName>
        <fullName evidence="6">NAC domain-containing protein</fullName>
    </recommendedName>
</protein>
<evidence type="ECO:0000256" key="5">
    <source>
        <dbReference type="SAM" id="MobiDB-lite"/>
    </source>
</evidence>
<keyword evidence="3" id="KW-0804">Transcription</keyword>
<dbReference type="FunFam" id="2.170.150.80:FF:000006">
    <property type="entry name" value="NAC domain-containing protein 100-like"/>
    <property type="match status" value="1"/>
</dbReference>
<evidence type="ECO:0000313" key="8">
    <source>
        <dbReference type="Proteomes" id="UP001153076"/>
    </source>
</evidence>
<dbReference type="OrthoDB" id="1424968at2759"/>
<dbReference type="Pfam" id="PF02365">
    <property type="entry name" value="NAM"/>
    <property type="match status" value="1"/>
</dbReference>
<comment type="caution">
    <text evidence="7">The sequence shown here is derived from an EMBL/GenBank/DDBJ whole genome shotgun (WGS) entry which is preliminary data.</text>
</comment>
<keyword evidence="2" id="KW-0238">DNA-binding</keyword>
<dbReference type="Gene3D" id="2.170.150.80">
    <property type="entry name" value="NAC domain"/>
    <property type="match status" value="1"/>
</dbReference>
<dbReference type="InterPro" id="IPR003441">
    <property type="entry name" value="NAC-dom"/>
</dbReference>
<keyword evidence="4" id="KW-0539">Nucleus</keyword>
<organism evidence="7 8">
    <name type="scientific">Carnegiea gigantea</name>
    <dbReference type="NCBI Taxonomy" id="171969"/>
    <lineage>
        <taxon>Eukaryota</taxon>
        <taxon>Viridiplantae</taxon>
        <taxon>Streptophyta</taxon>
        <taxon>Embryophyta</taxon>
        <taxon>Tracheophyta</taxon>
        <taxon>Spermatophyta</taxon>
        <taxon>Magnoliopsida</taxon>
        <taxon>eudicotyledons</taxon>
        <taxon>Gunneridae</taxon>
        <taxon>Pentapetalae</taxon>
        <taxon>Caryophyllales</taxon>
        <taxon>Cactineae</taxon>
        <taxon>Cactaceae</taxon>
        <taxon>Cactoideae</taxon>
        <taxon>Echinocereeae</taxon>
        <taxon>Carnegiea</taxon>
    </lineage>
</organism>
<evidence type="ECO:0000313" key="7">
    <source>
        <dbReference type="EMBL" id="KAJ8451331.1"/>
    </source>
</evidence>
<gene>
    <name evidence="7" type="ORF">Cgig2_014103</name>
</gene>
<evidence type="ECO:0000259" key="6">
    <source>
        <dbReference type="PROSITE" id="PS51005"/>
    </source>
</evidence>
<accession>A0A9Q1KUV3</accession>
<feature type="compositionally biased region" description="Basic and acidic residues" evidence="5">
    <location>
        <begin position="1"/>
        <end position="17"/>
    </location>
</feature>
<reference evidence="7" key="1">
    <citation type="submission" date="2022-04" db="EMBL/GenBank/DDBJ databases">
        <title>Carnegiea gigantea Genome sequencing and assembly v2.</title>
        <authorList>
            <person name="Copetti D."/>
            <person name="Sanderson M.J."/>
            <person name="Burquez A."/>
            <person name="Wojciechowski M.F."/>
        </authorList>
    </citation>
    <scope>NUCLEOTIDE SEQUENCE</scope>
    <source>
        <strain evidence="7">SGP5-SGP5p</strain>
        <tissue evidence="7">Aerial part</tissue>
    </source>
</reference>
<dbReference type="PROSITE" id="PS51005">
    <property type="entry name" value="NAC"/>
    <property type="match status" value="1"/>
</dbReference>
<evidence type="ECO:0000256" key="1">
    <source>
        <dbReference type="ARBA" id="ARBA00023015"/>
    </source>
</evidence>
<evidence type="ECO:0000256" key="2">
    <source>
        <dbReference type="ARBA" id="ARBA00023125"/>
    </source>
</evidence>
<feature type="region of interest" description="Disordered" evidence="5">
    <location>
        <begin position="1"/>
        <end position="23"/>
    </location>
</feature>
<dbReference type="AlphaFoldDB" id="A0A9Q1KUV3"/>
<sequence>MEGGGDHQENKNKKEESLPPGFRFHPSDEELITYYLVNKIADNNFTGRAVADVDLNKCEPWDLPGKAKMGEKEWYFFSQRDRKYPTGVRTNRATNTGYWKTTGKDKEIYNSVTTELVGMKKTLVFYKGRAPRGEKTNWVMHEYRVHSKSAYRNPKDEWVICRIFKKSAGTKKYPTTQSSRPLINLDLGNHILSTPMMSLDPTQFPLGRNYMVNNNVDLAELSRALRTGGSTSSSLPVIHPQLSYPLEGGGGGTTGGGGGGGFGLSGLNLNLGGAGLTSQGSQLRSINNPRGPHDVVSSMLNGLENGYGSLDMNMQGSCGEFDNYWPTY</sequence>
<feature type="domain" description="NAC" evidence="6">
    <location>
        <begin position="18"/>
        <end position="166"/>
    </location>
</feature>
<dbReference type="PANTHER" id="PTHR31744">
    <property type="entry name" value="PROTEIN CUP-SHAPED COTYLEDON 2-RELATED"/>
    <property type="match status" value="1"/>
</dbReference>
<proteinExistence type="predicted"/>
<keyword evidence="8" id="KW-1185">Reference proteome</keyword>
<dbReference type="GO" id="GO:0000976">
    <property type="term" value="F:transcription cis-regulatory region binding"/>
    <property type="evidence" value="ECO:0007669"/>
    <property type="project" value="UniProtKB-ARBA"/>
</dbReference>
<dbReference type="InterPro" id="IPR036093">
    <property type="entry name" value="NAC_dom_sf"/>
</dbReference>
<keyword evidence="1" id="KW-0805">Transcription regulation</keyword>
<dbReference type="GO" id="GO:0006355">
    <property type="term" value="P:regulation of DNA-templated transcription"/>
    <property type="evidence" value="ECO:0007669"/>
    <property type="project" value="InterPro"/>
</dbReference>
<dbReference type="PANTHER" id="PTHR31744:SF115">
    <property type="entry name" value="NAC DOMAIN CONTAINING PROTEIN 38"/>
    <property type="match status" value="1"/>
</dbReference>
<dbReference type="Proteomes" id="UP001153076">
    <property type="component" value="Unassembled WGS sequence"/>
</dbReference>
<name>A0A9Q1KUV3_9CARY</name>